<evidence type="ECO:0000313" key="3">
    <source>
        <dbReference type="Proteomes" id="UP000027341"/>
    </source>
</evidence>
<dbReference type="PANTHER" id="PTHR36573">
    <property type="entry name" value="INTERMEMBRANE PHOSPHOLIPID TRANSPORT SYSTEM BINDING PROTEIN MLAC"/>
    <property type="match status" value="1"/>
</dbReference>
<feature type="chain" id="PRO_5001636758" evidence="1">
    <location>
        <begin position="25"/>
        <end position="205"/>
    </location>
</feature>
<dbReference type="Gene3D" id="3.10.450.710">
    <property type="entry name" value="Tgt2/MlaC"/>
    <property type="match status" value="1"/>
</dbReference>
<dbReference type="STRING" id="28885.EI16_03255"/>
<dbReference type="PANTHER" id="PTHR36573:SF1">
    <property type="entry name" value="INTERMEMBRANE PHOSPHOLIPID TRANSPORT SYSTEM BINDING PROTEIN MLAC"/>
    <property type="match status" value="1"/>
</dbReference>
<comment type="caution">
    <text evidence="2">The sequence shown here is derived from an EMBL/GenBank/DDBJ whole genome shotgun (WGS) entry which is preliminary data.</text>
</comment>
<evidence type="ECO:0000256" key="1">
    <source>
        <dbReference type="SAM" id="SignalP"/>
    </source>
</evidence>
<accession>A0A066ZP97</accession>
<name>A0A066ZP97_HYDMR</name>
<proteinExistence type="predicted"/>
<protein>
    <submittedName>
        <fullName evidence="2">Toluene tolerance protein</fullName>
    </submittedName>
</protein>
<dbReference type="PIRSF" id="PIRSF004649">
    <property type="entry name" value="MlaC"/>
    <property type="match status" value="1"/>
</dbReference>
<dbReference type="Pfam" id="PF05494">
    <property type="entry name" value="MlaC"/>
    <property type="match status" value="1"/>
</dbReference>
<feature type="signal peptide" evidence="1">
    <location>
        <begin position="1"/>
        <end position="24"/>
    </location>
</feature>
<keyword evidence="3" id="KW-1185">Reference proteome</keyword>
<sequence>MIFKRRIVVLFGLLVSLVVTSAQAQINQSDPKEMVQELSQTVLKQIDLQREELNSDPEKVKAFADEYILPYVDTPKMARYVMGQYWRSATPKQQEEFTEAFKDTLLRSYSQSLIKLRVSKIKVTRVEEPREGRATVMTDVTQSDGNVSSVIYRAYLNNHTHKWMLYDVTIEGISLLLNYRKIFASEFDTKGIDQVIASLKEKNKV</sequence>
<gene>
    <name evidence="2" type="ORF">EI16_03255</name>
</gene>
<keyword evidence="1" id="KW-0732">Signal</keyword>
<dbReference type="AlphaFoldDB" id="A0A066ZP97"/>
<dbReference type="RefSeq" id="WP_029909336.1">
    <property type="nucleotide sequence ID" value="NZ_AP020335.1"/>
</dbReference>
<organism evidence="2 3">
    <name type="scientific">Hydrogenovibrio marinus</name>
    <dbReference type="NCBI Taxonomy" id="28885"/>
    <lineage>
        <taxon>Bacteria</taxon>
        <taxon>Pseudomonadati</taxon>
        <taxon>Pseudomonadota</taxon>
        <taxon>Gammaproteobacteria</taxon>
        <taxon>Thiotrichales</taxon>
        <taxon>Piscirickettsiaceae</taxon>
        <taxon>Hydrogenovibrio</taxon>
    </lineage>
</organism>
<dbReference type="InterPro" id="IPR008869">
    <property type="entry name" value="MlaC/ttg2D"/>
</dbReference>
<evidence type="ECO:0000313" key="2">
    <source>
        <dbReference type="EMBL" id="KDN95332.1"/>
    </source>
</evidence>
<dbReference type="Proteomes" id="UP000027341">
    <property type="component" value="Unassembled WGS sequence"/>
</dbReference>
<dbReference type="EMBL" id="JMIU01000001">
    <property type="protein sequence ID" value="KDN95332.1"/>
    <property type="molecule type" value="Genomic_DNA"/>
</dbReference>
<dbReference type="InterPro" id="IPR042245">
    <property type="entry name" value="Tgt2/MlaC_sf"/>
</dbReference>
<reference evidence="2 3" key="1">
    <citation type="submission" date="2014-04" db="EMBL/GenBank/DDBJ databases">
        <title>Draft genome sequence of Hydrogenovibrio marinus MH-110, a model organism for aerobic H2 metabolism.</title>
        <authorList>
            <person name="Cha H.J."/>
            <person name="Jo B.H."/>
            <person name="Hwang B.H."/>
        </authorList>
    </citation>
    <scope>NUCLEOTIDE SEQUENCE [LARGE SCALE GENOMIC DNA]</scope>
    <source>
        <strain evidence="2 3">MH-110</strain>
    </source>
</reference>